<sequence length="247" mass="26976">MAGTRGKRTAEASSQTRPDLPKPKRGAAAPAAPPLGVGEAPAAGSAPSPWPLHVHTRETMHLDVAHTLRSGRKVFFLNTDKPGPMQFRKGIAYVLRCWVAFECCHVLCMTPSPETLKPVYDISWRTPACAKVALKHYNRLNQDEHELVKAVDSKAFFYNGQWMHANFLAESKGGTSCAELVPKYFFAELRIGPEGKEKMRCVSCIKMDPDNPETAPVRGCSICPSQIFHPAAGGHRGPSGNRAVSMP</sequence>
<feature type="domain" description="DUF3615" evidence="2">
    <location>
        <begin position="130"/>
        <end position="230"/>
    </location>
</feature>
<dbReference type="Gramene" id="PVH30968">
    <property type="protein sequence ID" value="PVH30968"/>
    <property type="gene ID" value="PAHAL_9G022100"/>
</dbReference>
<dbReference type="PANTHER" id="PTHR34710">
    <property type="entry name" value="OS03G0834100 PROTEIN"/>
    <property type="match status" value="1"/>
</dbReference>
<feature type="region of interest" description="Disordered" evidence="1">
    <location>
        <begin position="1"/>
        <end position="52"/>
    </location>
</feature>
<dbReference type="Proteomes" id="UP000243499">
    <property type="component" value="Chromosome 9"/>
</dbReference>
<feature type="compositionally biased region" description="Low complexity" evidence="1">
    <location>
        <begin position="26"/>
        <end position="47"/>
    </location>
</feature>
<accession>A0A2T8HZX5</accession>
<evidence type="ECO:0000256" key="1">
    <source>
        <dbReference type="SAM" id="MobiDB-lite"/>
    </source>
</evidence>
<proteinExistence type="predicted"/>
<dbReference type="Pfam" id="PF12274">
    <property type="entry name" value="DUF3615"/>
    <property type="match status" value="1"/>
</dbReference>
<evidence type="ECO:0000313" key="3">
    <source>
        <dbReference type="EMBL" id="PVH30968.1"/>
    </source>
</evidence>
<evidence type="ECO:0000259" key="2">
    <source>
        <dbReference type="Pfam" id="PF12274"/>
    </source>
</evidence>
<dbReference type="AlphaFoldDB" id="A0A2T8HZX5"/>
<reference evidence="3" key="1">
    <citation type="submission" date="2018-04" db="EMBL/GenBank/DDBJ databases">
        <title>WGS assembly of Panicum hallii.</title>
        <authorList>
            <person name="Lovell J."/>
            <person name="Jenkins J."/>
            <person name="Lowry D."/>
            <person name="Mamidi S."/>
            <person name="Sreedasyam A."/>
            <person name="Weng X."/>
            <person name="Barry K."/>
            <person name="Bonette J."/>
            <person name="Campitelli B."/>
            <person name="Daum C."/>
            <person name="Gordon S."/>
            <person name="Gould B."/>
            <person name="Lipzen A."/>
            <person name="Macqueen A."/>
            <person name="Palacio-Mejia J."/>
            <person name="Plott C."/>
            <person name="Shakirov E."/>
            <person name="Shu S."/>
            <person name="Yoshinaga Y."/>
            <person name="Zane M."/>
            <person name="Rokhsar D."/>
            <person name="Grimwood J."/>
            <person name="Schmutz J."/>
            <person name="Juenger T."/>
        </authorList>
    </citation>
    <scope>NUCLEOTIDE SEQUENCE [LARGE SCALE GENOMIC DNA]</scope>
    <source>
        <strain evidence="3">FIL2</strain>
    </source>
</reference>
<dbReference type="EMBL" id="CM008054">
    <property type="protein sequence ID" value="PVH30968.1"/>
    <property type="molecule type" value="Genomic_DNA"/>
</dbReference>
<organism evidence="3">
    <name type="scientific">Panicum hallii</name>
    <dbReference type="NCBI Taxonomy" id="206008"/>
    <lineage>
        <taxon>Eukaryota</taxon>
        <taxon>Viridiplantae</taxon>
        <taxon>Streptophyta</taxon>
        <taxon>Embryophyta</taxon>
        <taxon>Tracheophyta</taxon>
        <taxon>Spermatophyta</taxon>
        <taxon>Magnoliopsida</taxon>
        <taxon>Liliopsida</taxon>
        <taxon>Poales</taxon>
        <taxon>Poaceae</taxon>
        <taxon>PACMAD clade</taxon>
        <taxon>Panicoideae</taxon>
        <taxon>Panicodae</taxon>
        <taxon>Paniceae</taxon>
        <taxon>Panicinae</taxon>
        <taxon>Panicum</taxon>
        <taxon>Panicum sect. Panicum</taxon>
    </lineage>
</organism>
<gene>
    <name evidence="3" type="ORF">PAHAL_9G022100</name>
</gene>
<protein>
    <recommendedName>
        <fullName evidence="2">DUF3615 domain-containing protein</fullName>
    </recommendedName>
</protein>
<dbReference type="InterPro" id="IPR022059">
    <property type="entry name" value="DUF3615"/>
</dbReference>
<name>A0A2T8HZX5_9POAL</name>
<dbReference type="PANTHER" id="PTHR34710:SF15">
    <property type="entry name" value="OS03G0834100 PROTEIN"/>
    <property type="match status" value="1"/>
</dbReference>